<dbReference type="GO" id="GO:0016491">
    <property type="term" value="F:oxidoreductase activity"/>
    <property type="evidence" value="ECO:0007669"/>
    <property type="project" value="UniProtKB-KW"/>
</dbReference>
<gene>
    <name evidence="9" type="ORF">B0A50_03370</name>
</gene>
<evidence type="ECO:0000313" key="9">
    <source>
        <dbReference type="EMBL" id="TKA28958.1"/>
    </source>
</evidence>
<accession>A0A4U0U258</accession>
<dbReference type="SUPFAM" id="SSF50129">
    <property type="entry name" value="GroES-like"/>
    <property type="match status" value="1"/>
</dbReference>
<dbReference type="InterPro" id="IPR013149">
    <property type="entry name" value="ADH-like_C"/>
</dbReference>
<evidence type="ECO:0000256" key="4">
    <source>
        <dbReference type="ARBA" id="ARBA00022833"/>
    </source>
</evidence>
<evidence type="ECO:0000256" key="1">
    <source>
        <dbReference type="ARBA" id="ARBA00001947"/>
    </source>
</evidence>
<evidence type="ECO:0000256" key="3">
    <source>
        <dbReference type="ARBA" id="ARBA00022723"/>
    </source>
</evidence>
<keyword evidence="5" id="KW-0560">Oxidoreductase</keyword>
<dbReference type="InterPro" id="IPR002328">
    <property type="entry name" value="ADH_Zn_CS"/>
</dbReference>
<organism evidence="9 10">
    <name type="scientific">Salinomyces thailandicus</name>
    <dbReference type="NCBI Taxonomy" id="706561"/>
    <lineage>
        <taxon>Eukaryota</taxon>
        <taxon>Fungi</taxon>
        <taxon>Dikarya</taxon>
        <taxon>Ascomycota</taxon>
        <taxon>Pezizomycotina</taxon>
        <taxon>Dothideomycetes</taxon>
        <taxon>Dothideomycetidae</taxon>
        <taxon>Mycosphaerellales</taxon>
        <taxon>Teratosphaeriaceae</taxon>
        <taxon>Salinomyces</taxon>
    </lineage>
</organism>
<feature type="domain" description="Alcohol dehydrogenase-like C-terminal" evidence="7">
    <location>
        <begin position="201"/>
        <end position="324"/>
    </location>
</feature>
<dbReference type="Gene3D" id="3.90.180.10">
    <property type="entry name" value="Medium-chain alcohol dehydrogenases, catalytic domain"/>
    <property type="match status" value="1"/>
</dbReference>
<keyword evidence="10" id="KW-1185">Reference proteome</keyword>
<dbReference type="Gene3D" id="3.40.50.720">
    <property type="entry name" value="NAD(P)-binding Rossmann-like Domain"/>
    <property type="match status" value="1"/>
</dbReference>
<reference evidence="9 10" key="1">
    <citation type="submission" date="2017-03" db="EMBL/GenBank/DDBJ databases">
        <title>Genomes of endolithic fungi from Antarctica.</title>
        <authorList>
            <person name="Coleine C."/>
            <person name="Masonjones S."/>
            <person name="Stajich J.E."/>
        </authorList>
    </citation>
    <scope>NUCLEOTIDE SEQUENCE [LARGE SCALE GENOMIC DNA]</scope>
    <source>
        <strain evidence="9 10">CCFEE 6315</strain>
    </source>
</reference>
<comment type="cofactor">
    <cofactor evidence="1 6">
        <name>Zn(2+)</name>
        <dbReference type="ChEBI" id="CHEBI:29105"/>
    </cofactor>
</comment>
<dbReference type="GO" id="GO:0008270">
    <property type="term" value="F:zinc ion binding"/>
    <property type="evidence" value="ECO:0007669"/>
    <property type="project" value="InterPro"/>
</dbReference>
<sequence length="376" mass="39385">MPTTTEAYVARPSSLQLENVTYADPASTELLVDVVAASLCHSDVKAAQGTFHVARPLILGHEAAGYVKAVGSAVTYVKPGDAVVLAYAHCGRCRRCLGGRQPYCEGMFGLNFGGRRGGVDGEVVVRDAKGEGLGGLFFGQSSMSRVALVQENSCVKIEGCSREELVRFASLGCGIQTGAGAILNVAKPQAGSSIVVFGGGAVGLSAITAAKLTSPACLVLADNSQTKLDMIPKEILEGVHTINTAGQAPEDIAAALKKLTPTGLGMDYAIDGVGNEDVVLAAHLCLDKLGTMIIVGGSPTARLTPKIEGHLVGGLTTRGTHQGDSVSRIMIPHLIQLWRAGRFPFDKFLTTFKFEELQHALDETHVGRVIKPLLVL</sequence>
<evidence type="ECO:0008006" key="11">
    <source>
        <dbReference type="Google" id="ProtNLM"/>
    </source>
</evidence>
<dbReference type="PANTHER" id="PTHR43350">
    <property type="entry name" value="NAD-DEPENDENT ALCOHOL DEHYDROGENASE"/>
    <property type="match status" value="1"/>
</dbReference>
<evidence type="ECO:0000313" key="10">
    <source>
        <dbReference type="Proteomes" id="UP000308549"/>
    </source>
</evidence>
<feature type="domain" description="Alcohol dehydrogenase-like N-terminal" evidence="8">
    <location>
        <begin position="28"/>
        <end position="126"/>
    </location>
</feature>
<dbReference type="InterPro" id="IPR013154">
    <property type="entry name" value="ADH-like_N"/>
</dbReference>
<dbReference type="SUPFAM" id="SSF51735">
    <property type="entry name" value="NAD(P)-binding Rossmann-fold domains"/>
    <property type="match status" value="1"/>
</dbReference>
<dbReference type="EMBL" id="NAJL01000016">
    <property type="protein sequence ID" value="TKA28958.1"/>
    <property type="molecule type" value="Genomic_DNA"/>
</dbReference>
<evidence type="ECO:0000256" key="5">
    <source>
        <dbReference type="ARBA" id="ARBA00023002"/>
    </source>
</evidence>
<dbReference type="Proteomes" id="UP000308549">
    <property type="component" value="Unassembled WGS sequence"/>
</dbReference>
<evidence type="ECO:0000256" key="2">
    <source>
        <dbReference type="ARBA" id="ARBA00008072"/>
    </source>
</evidence>
<dbReference type="InterPro" id="IPR011032">
    <property type="entry name" value="GroES-like_sf"/>
</dbReference>
<dbReference type="AlphaFoldDB" id="A0A4U0U258"/>
<keyword evidence="3 6" id="KW-0479">Metal-binding</keyword>
<comment type="caution">
    <text evidence="9">The sequence shown here is derived from an EMBL/GenBank/DDBJ whole genome shotgun (WGS) entry which is preliminary data.</text>
</comment>
<proteinExistence type="inferred from homology"/>
<evidence type="ECO:0000256" key="6">
    <source>
        <dbReference type="RuleBase" id="RU361277"/>
    </source>
</evidence>
<dbReference type="PANTHER" id="PTHR43350:SF2">
    <property type="entry name" value="GROES-LIKE ZINC-BINDING ALCOHOL DEHYDROGENASE FAMILY PROTEIN"/>
    <property type="match status" value="1"/>
</dbReference>
<dbReference type="InterPro" id="IPR036291">
    <property type="entry name" value="NAD(P)-bd_dom_sf"/>
</dbReference>
<keyword evidence="4 6" id="KW-0862">Zinc</keyword>
<protein>
    <recommendedName>
        <fullName evidence="11">Enoyl reductase (ER) domain-containing protein</fullName>
    </recommendedName>
</protein>
<comment type="similarity">
    <text evidence="2 6">Belongs to the zinc-containing alcohol dehydrogenase family.</text>
</comment>
<name>A0A4U0U258_9PEZI</name>
<evidence type="ECO:0000259" key="8">
    <source>
        <dbReference type="Pfam" id="PF08240"/>
    </source>
</evidence>
<dbReference type="OrthoDB" id="1560166at2759"/>
<evidence type="ECO:0000259" key="7">
    <source>
        <dbReference type="Pfam" id="PF00107"/>
    </source>
</evidence>
<dbReference type="Pfam" id="PF00107">
    <property type="entry name" value="ADH_zinc_N"/>
    <property type="match status" value="1"/>
</dbReference>
<dbReference type="Pfam" id="PF08240">
    <property type="entry name" value="ADH_N"/>
    <property type="match status" value="1"/>
</dbReference>
<dbReference type="PROSITE" id="PS00059">
    <property type="entry name" value="ADH_ZINC"/>
    <property type="match status" value="1"/>
</dbReference>